<protein>
    <submittedName>
        <fullName evidence="1">Uncharacterized protein</fullName>
    </submittedName>
</protein>
<accession>A0A3P5ZMQ5</accession>
<name>A0A3P5ZMQ5_BRACM</name>
<organism evidence="1">
    <name type="scientific">Brassica campestris</name>
    <name type="common">Field mustard</name>
    <dbReference type="NCBI Taxonomy" id="3711"/>
    <lineage>
        <taxon>Eukaryota</taxon>
        <taxon>Viridiplantae</taxon>
        <taxon>Streptophyta</taxon>
        <taxon>Embryophyta</taxon>
        <taxon>Tracheophyta</taxon>
        <taxon>Spermatophyta</taxon>
        <taxon>Magnoliopsida</taxon>
        <taxon>eudicotyledons</taxon>
        <taxon>Gunneridae</taxon>
        <taxon>Pentapetalae</taxon>
        <taxon>rosids</taxon>
        <taxon>malvids</taxon>
        <taxon>Brassicales</taxon>
        <taxon>Brassicaceae</taxon>
        <taxon>Brassiceae</taxon>
        <taxon>Brassica</taxon>
    </lineage>
</organism>
<gene>
    <name evidence="1" type="ORF">BRAA03T13084Z</name>
</gene>
<dbReference type="EMBL" id="LR031572">
    <property type="protein sequence ID" value="VDC81866.1"/>
    <property type="molecule type" value="Genomic_DNA"/>
</dbReference>
<dbReference type="AlphaFoldDB" id="A0A3P5ZMQ5"/>
<reference evidence="1" key="1">
    <citation type="submission" date="2018-11" db="EMBL/GenBank/DDBJ databases">
        <authorList>
            <consortium name="Genoscope - CEA"/>
            <person name="William W."/>
        </authorList>
    </citation>
    <scope>NUCLEOTIDE SEQUENCE</scope>
</reference>
<sequence>MMMPLRWLTMMLENLWSKTERKKLFFSQKKKGRMFSRRRETSNISTVEMPM</sequence>
<proteinExistence type="predicted"/>
<evidence type="ECO:0000313" key="1">
    <source>
        <dbReference type="EMBL" id="VDC81866.1"/>
    </source>
</evidence>